<dbReference type="SMART" id="SM00579">
    <property type="entry name" value="FBD"/>
    <property type="match status" value="1"/>
</dbReference>
<dbReference type="Pfam" id="PF08387">
    <property type="entry name" value="FBD"/>
    <property type="match status" value="1"/>
</dbReference>
<reference evidence="4" key="2">
    <citation type="submission" date="2025-08" db="UniProtKB">
        <authorList>
            <consortium name="RefSeq"/>
        </authorList>
    </citation>
    <scope>IDENTIFICATION</scope>
    <source>
        <tissue evidence="4">Leaves</tissue>
    </source>
</reference>
<feature type="compositionally biased region" description="Polar residues" evidence="1">
    <location>
        <begin position="1"/>
        <end position="11"/>
    </location>
</feature>
<feature type="domain" description="FBD" evidence="2">
    <location>
        <begin position="388"/>
        <end position="457"/>
    </location>
</feature>
<feature type="region of interest" description="Disordered" evidence="1">
    <location>
        <begin position="1"/>
        <end position="27"/>
    </location>
</feature>
<dbReference type="SUPFAM" id="SSF81383">
    <property type="entry name" value="F-box domain"/>
    <property type="match status" value="1"/>
</dbReference>
<evidence type="ECO:0000313" key="4">
    <source>
        <dbReference type="RefSeq" id="XP_027098193.1"/>
    </source>
</evidence>
<reference evidence="3" key="1">
    <citation type="journal article" date="2025" name="Foods">
        <title>Unveiling the Microbial Signatures of Arabica Coffee Cherries: Insights into Ripeness Specific Diversity, Functional Traits, and Implications for Quality and Safety.</title>
        <authorList>
            <consortium name="RefSeq"/>
            <person name="Tenea G.N."/>
            <person name="Cifuentes V."/>
            <person name="Reyes P."/>
            <person name="Cevallos-Vallejos M."/>
        </authorList>
    </citation>
    <scope>NUCLEOTIDE SEQUENCE [LARGE SCALE GENOMIC DNA]</scope>
</reference>
<dbReference type="Proteomes" id="UP001652660">
    <property type="component" value="Chromosome 11e"/>
</dbReference>
<protein>
    <submittedName>
        <fullName evidence="4">F-box/FBD/LRR-repeat protein At3g14710 isoform X1</fullName>
    </submittedName>
</protein>
<sequence>MDKELTNLSSNKKLRRPNDSLEDDDDVDSISDLPESVLSHILSRLPTTLDAVRTCVLSRKWEKQWKNVYNLRFSDYKVDKSKKKDFAISVQKVLYHFRNSRIQGFMLSINCNQYNPTLVKTWLSAALRSNVQRLCFSHVDDLEFPHYFFKCDSLVHLVLELCTFRVPGYFCLANLRVLNFYNVTWQNDDCSASRCFILNFPVLEVFKSYQCRWLNVKMLKILAPLLASFQMVRSFLRCTPGRSEDCEIEICGDNLSYFNFDGFSLENIVLSNPSKVANVCLDVNSMERFIQRGKIGSRALLLLGGLSSVIRCLELSEYVIEALAHAEPPCSLPIFDGLTILKVSSTWSNTLCSGPLMELLNSAPALEKLIFTTLIDDVNYEESNSLPTNFSSNLKVVEFRLFKGRASEIQLVKFLLHNLSRLEQLVITKFLGDTQVEVENQLLMLPRSSSRVSIVFL</sequence>
<dbReference type="GeneID" id="113717623"/>
<dbReference type="InterPro" id="IPR036047">
    <property type="entry name" value="F-box-like_dom_sf"/>
</dbReference>
<dbReference type="InterPro" id="IPR006566">
    <property type="entry name" value="FBD"/>
</dbReference>
<evidence type="ECO:0000313" key="3">
    <source>
        <dbReference type="Proteomes" id="UP001652660"/>
    </source>
</evidence>
<evidence type="ECO:0000256" key="1">
    <source>
        <dbReference type="SAM" id="MobiDB-lite"/>
    </source>
</evidence>
<organism evidence="3 4">
    <name type="scientific">Coffea arabica</name>
    <name type="common">Arabian coffee</name>
    <dbReference type="NCBI Taxonomy" id="13443"/>
    <lineage>
        <taxon>Eukaryota</taxon>
        <taxon>Viridiplantae</taxon>
        <taxon>Streptophyta</taxon>
        <taxon>Embryophyta</taxon>
        <taxon>Tracheophyta</taxon>
        <taxon>Spermatophyta</taxon>
        <taxon>Magnoliopsida</taxon>
        <taxon>eudicotyledons</taxon>
        <taxon>Gunneridae</taxon>
        <taxon>Pentapetalae</taxon>
        <taxon>asterids</taxon>
        <taxon>lamiids</taxon>
        <taxon>Gentianales</taxon>
        <taxon>Rubiaceae</taxon>
        <taxon>Ixoroideae</taxon>
        <taxon>Gardenieae complex</taxon>
        <taxon>Bertiereae - Coffeeae clade</taxon>
        <taxon>Coffeeae</taxon>
        <taxon>Coffea</taxon>
    </lineage>
</organism>
<proteinExistence type="predicted"/>
<dbReference type="PANTHER" id="PTHR31900:SF32">
    <property type="entry name" value="F-BOX_RNI_FBD-LIKE DOMAIN PROTEIN"/>
    <property type="match status" value="1"/>
</dbReference>
<gene>
    <name evidence="4" type="primary">LOC113717623</name>
</gene>
<name>A0A6P6V5P5_COFAR</name>
<dbReference type="AlphaFoldDB" id="A0A6P6V5P5"/>
<evidence type="ECO:0000259" key="2">
    <source>
        <dbReference type="SMART" id="SM00579"/>
    </source>
</evidence>
<accession>A0A6P6V5P5</accession>
<dbReference type="InterPro" id="IPR050232">
    <property type="entry name" value="FBL13/AtMIF1-like"/>
</dbReference>
<dbReference type="RefSeq" id="XP_027098193.1">
    <property type="nucleotide sequence ID" value="XM_027242392.2"/>
</dbReference>
<dbReference type="OrthoDB" id="612216at2759"/>
<dbReference type="PANTHER" id="PTHR31900">
    <property type="entry name" value="F-BOX/RNI SUPERFAMILY PROTEIN-RELATED"/>
    <property type="match status" value="1"/>
</dbReference>
<dbReference type="Pfam" id="PF00646">
    <property type="entry name" value="F-box"/>
    <property type="match status" value="1"/>
</dbReference>
<dbReference type="InterPro" id="IPR001810">
    <property type="entry name" value="F-box_dom"/>
</dbReference>
<keyword evidence="3" id="KW-1185">Reference proteome</keyword>